<evidence type="ECO:0000256" key="1">
    <source>
        <dbReference type="ARBA" id="ARBA00006484"/>
    </source>
</evidence>
<organism evidence="5">
    <name type="scientific">Lichtheimia ramosa</name>
    <dbReference type="NCBI Taxonomy" id="688394"/>
    <lineage>
        <taxon>Eukaryota</taxon>
        <taxon>Fungi</taxon>
        <taxon>Fungi incertae sedis</taxon>
        <taxon>Mucoromycota</taxon>
        <taxon>Mucoromycotina</taxon>
        <taxon>Mucoromycetes</taxon>
        <taxon>Mucorales</taxon>
        <taxon>Lichtheimiaceae</taxon>
        <taxon>Lichtheimia</taxon>
    </lineage>
</organism>
<keyword evidence="4" id="KW-0812">Transmembrane</keyword>
<dbReference type="FunFam" id="3.40.50.720:FF:000261">
    <property type="entry name" value="NADPH-dependent 1-acyldihydroxyacetone phosphate reductase"/>
    <property type="match status" value="1"/>
</dbReference>
<accession>A0A077X1K6</accession>
<proteinExistence type="inferred from homology"/>
<dbReference type="OrthoDB" id="2102561at2759"/>
<dbReference type="AlphaFoldDB" id="A0A077X1K6"/>
<dbReference type="InterPro" id="IPR036291">
    <property type="entry name" value="NAD(P)-bd_dom_sf"/>
</dbReference>
<keyword evidence="2" id="KW-0560">Oxidoreductase</keyword>
<gene>
    <name evidence="5" type="ORF">LRAMOSA05267</name>
</gene>
<keyword evidence="4" id="KW-0472">Membrane</keyword>
<protein>
    <recommendedName>
        <fullName evidence="6">Oxidoreductase</fullName>
    </recommendedName>
</protein>
<dbReference type="PANTHER" id="PTHR44169:SF6">
    <property type="entry name" value="NADPH-DEPENDENT 1-ACYLDIHYDROXYACETONE PHOSPHATE REDUCTASE"/>
    <property type="match status" value="1"/>
</dbReference>
<dbReference type="GO" id="GO:0005783">
    <property type="term" value="C:endoplasmic reticulum"/>
    <property type="evidence" value="ECO:0007669"/>
    <property type="project" value="TreeGrafter"/>
</dbReference>
<dbReference type="CDD" id="cd05374">
    <property type="entry name" value="17beta-HSD-like_SDR_c"/>
    <property type="match status" value="1"/>
</dbReference>
<evidence type="ECO:0008006" key="6">
    <source>
        <dbReference type="Google" id="ProtNLM"/>
    </source>
</evidence>
<dbReference type="GO" id="GO:0016491">
    <property type="term" value="F:oxidoreductase activity"/>
    <property type="evidence" value="ECO:0007669"/>
    <property type="project" value="UniProtKB-KW"/>
</dbReference>
<evidence type="ECO:0000313" key="5">
    <source>
        <dbReference type="EMBL" id="CDS13083.1"/>
    </source>
</evidence>
<dbReference type="PRINTS" id="PR00080">
    <property type="entry name" value="SDRFAMILY"/>
</dbReference>
<comment type="similarity">
    <text evidence="1 3">Belongs to the short-chain dehydrogenases/reductases (SDR) family.</text>
</comment>
<keyword evidence="4" id="KW-1133">Transmembrane helix</keyword>
<dbReference type="SUPFAM" id="SSF51735">
    <property type="entry name" value="NAD(P)-binding Rossmann-fold domains"/>
    <property type="match status" value="1"/>
</dbReference>
<sequence>MAPVVLVTGCTTGGIGHGLCKQFAAKGCRVYATARKVENMTGLEGCELIALDVNDPASVNAAVERVISKEGHIDILVNNAGAPAIGPLLEIDLDKARTCVETNVFGTLAMCRAVGKHMAERGSGKIANVGSVVGYCATPWAGIYSLSKAAVHSMTDALRLELEPFGVQVVLVAPGSIKSNFGHAATNTVSIPEDTMYKSVINYIYARATMSQGPGATPTDDFAAKVAGKLLGSPPRYITYGAKSMAFLLFYYLPFFVKDFVLKRMLGVNQVKRVK</sequence>
<name>A0A077X1K6_9FUNG</name>
<feature type="transmembrane region" description="Helical" evidence="4">
    <location>
        <begin position="237"/>
        <end position="257"/>
    </location>
</feature>
<dbReference type="EMBL" id="LK023368">
    <property type="protein sequence ID" value="CDS13083.1"/>
    <property type="molecule type" value="Genomic_DNA"/>
</dbReference>
<reference evidence="5" key="1">
    <citation type="journal article" date="2014" name="Genome Announc.">
        <title>De novo whole-genome sequence and genome annotation of Lichtheimia ramosa.</title>
        <authorList>
            <person name="Linde J."/>
            <person name="Schwartze V."/>
            <person name="Binder U."/>
            <person name="Lass-Florl C."/>
            <person name="Voigt K."/>
            <person name="Horn F."/>
        </authorList>
    </citation>
    <scope>NUCLEOTIDE SEQUENCE</scope>
    <source>
        <strain evidence="5">JMRC FSU:6197</strain>
    </source>
</reference>
<dbReference type="Gene3D" id="3.40.50.720">
    <property type="entry name" value="NAD(P)-binding Rossmann-like Domain"/>
    <property type="match status" value="1"/>
</dbReference>
<dbReference type="PANTHER" id="PTHR44169">
    <property type="entry name" value="NADPH-DEPENDENT 1-ACYLDIHYDROXYACETONE PHOSPHATE REDUCTASE"/>
    <property type="match status" value="1"/>
</dbReference>
<evidence type="ECO:0000256" key="3">
    <source>
        <dbReference type="RuleBase" id="RU000363"/>
    </source>
</evidence>
<dbReference type="PRINTS" id="PR00081">
    <property type="entry name" value="GDHRDH"/>
</dbReference>
<evidence type="ECO:0000256" key="2">
    <source>
        <dbReference type="ARBA" id="ARBA00023002"/>
    </source>
</evidence>
<dbReference type="Pfam" id="PF00106">
    <property type="entry name" value="adh_short"/>
    <property type="match status" value="1"/>
</dbReference>
<evidence type="ECO:0000256" key="4">
    <source>
        <dbReference type="SAM" id="Phobius"/>
    </source>
</evidence>
<dbReference type="InterPro" id="IPR002347">
    <property type="entry name" value="SDR_fam"/>
</dbReference>